<dbReference type="PANTHER" id="PTHR11439">
    <property type="entry name" value="GAG-POL-RELATED RETROTRANSPOSON"/>
    <property type="match status" value="1"/>
</dbReference>
<dbReference type="InterPro" id="IPR013103">
    <property type="entry name" value="RVT_2"/>
</dbReference>
<feature type="domain" description="Reverse transcriptase Ty1/copia-type" evidence="1">
    <location>
        <begin position="2"/>
        <end position="131"/>
    </location>
</feature>
<dbReference type="SUPFAM" id="SSF56672">
    <property type="entry name" value="DNA/RNA polymerases"/>
    <property type="match status" value="1"/>
</dbReference>
<dbReference type="EMBL" id="CP144749">
    <property type="protein sequence ID" value="WVZ75474.1"/>
    <property type="molecule type" value="Genomic_DNA"/>
</dbReference>
<dbReference type="Pfam" id="PF07727">
    <property type="entry name" value="RVT_2"/>
    <property type="match status" value="1"/>
</dbReference>
<dbReference type="AlphaFoldDB" id="A0AAQ3TP31"/>
<dbReference type="InterPro" id="IPR043502">
    <property type="entry name" value="DNA/RNA_pol_sf"/>
</dbReference>
<gene>
    <name evidence="2" type="ORF">U9M48_023521</name>
</gene>
<evidence type="ECO:0000313" key="2">
    <source>
        <dbReference type="EMBL" id="WVZ75474.1"/>
    </source>
</evidence>
<dbReference type="PANTHER" id="PTHR11439:SF524">
    <property type="entry name" value="RNA-DIRECTED DNA POLYMERASE, PROTEIN KINASE RLK-PELLE-DLSV FAMILY"/>
    <property type="match status" value="1"/>
</dbReference>
<evidence type="ECO:0000259" key="1">
    <source>
        <dbReference type="Pfam" id="PF07727"/>
    </source>
</evidence>
<name>A0AAQ3TP31_PASNO</name>
<proteinExistence type="predicted"/>
<accession>A0AAQ3TP31</accession>
<reference evidence="2 3" key="1">
    <citation type="submission" date="2024-02" db="EMBL/GenBank/DDBJ databases">
        <title>High-quality chromosome-scale genome assembly of Pensacola bahiagrass (Paspalum notatum Flugge var. saurae).</title>
        <authorList>
            <person name="Vega J.M."/>
            <person name="Podio M."/>
            <person name="Orjuela J."/>
            <person name="Siena L.A."/>
            <person name="Pessino S.C."/>
            <person name="Combes M.C."/>
            <person name="Mariac C."/>
            <person name="Albertini E."/>
            <person name="Pupilli F."/>
            <person name="Ortiz J.P.A."/>
            <person name="Leblanc O."/>
        </authorList>
    </citation>
    <scope>NUCLEOTIDE SEQUENCE [LARGE SCALE GENOMIC DNA]</scope>
    <source>
        <strain evidence="2">R1</strain>
        <tissue evidence="2">Leaf</tissue>
    </source>
</reference>
<dbReference type="Proteomes" id="UP001341281">
    <property type="component" value="Chromosome 05"/>
</dbReference>
<sequence length="342" mass="38264">MVCRLNKSLYSLKQAPRAWYSRFATFLINLGFTEAKSDTSLFVYRHGDETAYLLLYVDDIVLTASSQHLLQRIITSLQQEFAMKDLGVLHHFLGVTIEPRPSGLLLHQQQYTLNILERAGMTDCNPCSTPVDTQAKLSEDVGTPVADPTAYRSLAGALQYLTFTRPDITYVVQQVCLHMHDPREPHLTALKRLLRYLRGTVDYGLLLHRSSSAELVVYTDADWAGCPDTRRSTSGYAVFLGGNLVSWSSNRQPVVSRSSAKAEYRAIANGVAEASWLQQLLAELHSPLAKSTLVYCDNVSAVYLSTNPVQHQRTKHLEIDLLFVRDRVAIGDVRVLHVPTTS</sequence>
<protein>
    <recommendedName>
        <fullName evidence="1">Reverse transcriptase Ty1/copia-type domain-containing protein</fullName>
    </recommendedName>
</protein>
<dbReference type="CDD" id="cd09272">
    <property type="entry name" value="RNase_HI_RT_Ty1"/>
    <property type="match status" value="1"/>
</dbReference>
<evidence type="ECO:0000313" key="3">
    <source>
        <dbReference type="Proteomes" id="UP001341281"/>
    </source>
</evidence>
<organism evidence="2 3">
    <name type="scientific">Paspalum notatum var. saurae</name>
    <dbReference type="NCBI Taxonomy" id="547442"/>
    <lineage>
        <taxon>Eukaryota</taxon>
        <taxon>Viridiplantae</taxon>
        <taxon>Streptophyta</taxon>
        <taxon>Embryophyta</taxon>
        <taxon>Tracheophyta</taxon>
        <taxon>Spermatophyta</taxon>
        <taxon>Magnoliopsida</taxon>
        <taxon>Liliopsida</taxon>
        <taxon>Poales</taxon>
        <taxon>Poaceae</taxon>
        <taxon>PACMAD clade</taxon>
        <taxon>Panicoideae</taxon>
        <taxon>Andropogonodae</taxon>
        <taxon>Paspaleae</taxon>
        <taxon>Paspalinae</taxon>
        <taxon>Paspalum</taxon>
    </lineage>
</organism>
<keyword evidence="3" id="KW-1185">Reference proteome</keyword>